<protein>
    <submittedName>
        <fullName evidence="4">Glycosyltransferase</fullName>
    </submittedName>
</protein>
<name>A0A7D5K643_9EURY</name>
<evidence type="ECO:0000313" key="4">
    <source>
        <dbReference type="EMBL" id="QLG48923.1"/>
    </source>
</evidence>
<dbReference type="AlphaFoldDB" id="A0A7D5K643"/>
<dbReference type="InterPro" id="IPR001296">
    <property type="entry name" value="Glyco_trans_1"/>
</dbReference>
<dbReference type="Gene3D" id="3.40.50.2000">
    <property type="entry name" value="Glycogen Phosphorylase B"/>
    <property type="match status" value="2"/>
</dbReference>
<accession>A0A7D5K643</accession>
<dbReference type="EMBL" id="CP058601">
    <property type="protein sequence ID" value="QLG48923.1"/>
    <property type="molecule type" value="Genomic_DNA"/>
</dbReference>
<dbReference type="InterPro" id="IPR028098">
    <property type="entry name" value="Glyco_trans_4-like_N"/>
</dbReference>
<evidence type="ECO:0000259" key="2">
    <source>
        <dbReference type="Pfam" id="PF00534"/>
    </source>
</evidence>
<dbReference type="SUPFAM" id="SSF53756">
    <property type="entry name" value="UDP-Glycosyltransferase/glycogen phosphorylase"/>
    <property type="match status" value="1"/>
</dbReference>
<sequence length="423" mass="46817">MTDIQVLHVSSYDKKGGAARAMTRLHAGFTGSDIDSRVLVQIKQGTNSSVIGRDSTVGSALSHARYYINHLPLLPVYLRGGNITGKFTPVWLPDGIGNNAEIERADLIHLHWVAGYLEPGTLVEIDSPLVWTLHDMWPITGGCHYNQECDKFAMTTGCGACPQLDSEAPNDLARRQFKRKRDAWRDCEIHFIAPSEWMADRVRESTLFESPDVTVIPNAINTDFYSPVSRQSACRRFDLPAGKRVLMFGALNSTTDDRKGYTELVEALEFIAAHNDTDDFCIAIFGAEGPLSKDSVLQKFETKNLGFLTDDELVSAYSAADIVVVPSKVESFGQTASEAMACGTPVAAFDTSGLRDIVDHKQTGFLAPPNTPTALAEGIRWLCDDTNRLKTLGENARYRAVRQFSTDVVIAQHQRLYRRLLKD</sequence>
<dbReference type="Proteomes" id="UP000509241">
    <property type="component" value="Chromosome"/>
</dbReference>
<organism evidence="4 5">
    <name type="scientific">Natrinema halophilum</name>
    <dbReference type="NCBI Taxonomy" id="1699371"/>
    <lineage>
        <taxon>Archaea</taxon>
        <taxon>Methanobacteriati</taxon>
        <taxon>Methanobacteriota</taxon>
        <taxon>Stenosarchaea group</taxon>
        <taxon>Halobacteria</taxon>
        <taxon>Halobacteriales</taxon>
        <taxon>Natrialbaceae</taxon>
        <taxon>Natrinema</taxon>
    </lineage>
</organism>
<dbReference type="CDD" id="cd03825">
    <property type="entry name" value="GT4_WcaC-like"/>
    <property type="match status" value="1"/>
</dbReference>
<evidence type="ECO:0000259" key="3">
    <source>
        <dbReference type="Pfam" id="PF13439"/>
    </source>
</evidence>
<dbReference type="GeneID" id="56033364"/>
<feature type="domain" description="Glycosyl transferase family 1" evidence="2">
    <location>
        <begin position="257"/>
        <end position="397"/>
    </location>
</feature>
<keyword evidence="5" id="KW-1185">Reference proteome</keyword>
<dbReference type="Pfam" id="PF13439">
    <property type="entry name" value="Glyco_transf_4"/>
    <property type="match status" value="1"/>
</dbReference>
<dbReference type="OrthoDB" id="131038at2157"/>
<dbReference type="PANTHER" id="PTHR46401:SF2">
    <property type="entry name" value="GLYCOSYLTRANSFERASE WBBK-RELATED"/>
    <property type="match status" value="1"/>
</dbReference>
<evidence type="ECO:0000256" key="1">
    <source>
        <dbReference type="ARBA" id="ARBA00022679"/>
    </source>
</evidence>
<feature type="domain" description="Glycosyltransferase subfamily 4-like N-terminal" evidence="3">
    <location>
        <begin position="90"/>
        <end position="223"/>
    </location>
</feature>
<dbReference type="GO" id="GO:0016757">
    <property type="term" value="F:glycosyltransferase activity"/>
    <property type="evidence" value="ECO:0007669"/>
    <property type="project" value="InterPro"/>
</dbReference>
<dbReference type="KEGG" id="haly:HYG82_08695"/>
<proteinExistence type="predicted"/>
<dbReference type="PANTHER" id="PTHR46401">
    <property type="entry name" value="GLYCOSYLTRANSFERASE WBBK-RELATED"/>
    <property type="match status" value="1"/>
</dbReference>
<reference evidence="4 5" key="1">
    <citation type="submission" date="2020-07" db="EMBL/GenBank/DDBJ databases">
        <authorList>
            <person name="Cui H."/>
        </authorList>
    </citation>
    <scope>NUCLEOTIDE SEQUENCE [LARGE SCALE GENOMIC DNA]</scope>
    <source>
        <strain evidence="4 5">YPL8</strain>
    </source>
</reference>
<evidence type="ECO:0000313" key="5">
    <source>
        <dbReference type="Proteomes" id="UP000509241"/>
    </source>
</evidence>
<keyword evidence="1" id="KW-0808">Transferase</keyword>
<dbReference type="RefSeq" id="WP_179260659.1">
    <property type="nucleotide sequence ID" value="NZ_CP058601.1"/>
</dbReference>
<gene>
    <name evidence="4" type="ORF">HYG82_08695</name>
</gene>
<dbReference type="Pfam" id="PF00534">
    <property type="entry name" value="Glycos_transf_1"/>
    <property type="match status" value="1"/>
</dbReference>